<comment type="caution">
    <text evidence="5">The sequence shown here is derived from an EMBL/GenBank/DDBJ whole genome shotgun (WGS) entry which is preliminary data.</text>
</comment>
<dbReference type="PANTHER" id="PTHR43884">
    <property type="entry name" value="ACYL-COA DEHYDROGENASE"/>
    <property type="match status" value="1"/>
</dbReference>
<dbReference type="GeneID" id="85313070"/>
<protein>
    <submittedName>
        <fullName evidence="5">Acyl-CoA dehydrogenase/oxidase</fullName>
    </submittedName>
</protein>
<dbReference type="GO" id="GO:0006552">
    <property type="term" value="P:L-leucine catabolic process"/>
    <property type="evidence" value="ECO:0007669"/>
    <property type="project" value="TreeGrafter"/>
</dbReference>
<evidence type="ECO:0000313" key="5">
    <source>
        <dbReference type="EMBL" id="KAK1768263.1"/>
    </source>
</evidence>
<name>A0AAJ0C175_9PEZI</name>
<evidence type="ECO:0000259" key="4">
    <source>
        <dbReference type="Pfam" id="PF08028"/>
    </source>
</evidence>
<sequence length="429" mass="46781">MGADGNAHPSSDPAVYDEYASKWATLPTDEEGWVKRAQDVAAVLAQDAAAREKENKSPKAEVALLKHAGLLKVLGPRKYGGGEQPWSVAYKTIREVARGDGSIGMLIGYHLFWSTTANVVGSPEQADRLQKLIIENNYFVGGAVNPRDSNLTIRADGDNIVFNGFKNFNTGGVVSDLTVLEGALEGTEDRIFAIVPTSQPGVVFSHNWDNVGLRLTESGSVKIENVPAPWTDALGWDAEKKKPDPAILSIPWASLLIPTIQLVFSNFYLGIALGALDYASKYTTTNTRAWPFGGDNKEKPTDEFYILSTYGNFLAHLRAATALADKAGLEADSIYGKYSDKRDGLTAQERGDLAEWIASVKVVTTDTGLRVTAGVFEVTGAKATASKVGLDRFWRDLRTHTLHDPVAFKNRELGRYQLLGEIPEPTWYT</sequence>
<dbReference type="FunFam" id="1.10.540.10:FF:000025">
    <property type="entry name" value="Related to Dibenzothiophene desulfurization enzyme C"/>
    <property type="match status" value="1"/>
</dbReference>
<keyword evidence="1" id="KW-0285">Flavoprotein</keyword>
<reference evidence="5" key="1">
    <citation type="submission" date="2023-06" db="EMBL/GenBank/DDBJ databases">
        <title>Genome-scale phylogeny and comparative genomics of the fungal order Sordariales.</title>
        <authorList>
            <consortium name="Lawrence Berkeley National Laboratory"/>
            <person name="Hensen N."/>
            <person name="Bonometti L."/>
            <person name="Westerberg I."/>
            <person name="Brannstrom I.O."/>
            <person name="Guillou S."/>
            <person name="Cros-Aarteil S."/>
            <person name="Calhoun S."/>
            <person name="Haridas S."/>
            <person name="Kuo A."/>
            <person name="Mondo S."/>
            <person name="Pangilinan J."/>
            <person name="Riley R."/>
            <person name="Labutti K."/>
            <person name="Andreopoulos B."/>
            <person name="Lipzen A."/>
            <person name="Chen C."/>
            <person name="Yanf M."/>
            <person name="Daum C."/>
            <person name="Ng V."/>
            <person name="Clum A."/>
            <person name="Steindorff A."/>
            <person name="Ohm R."/>
            <person name="Martin F."/>
            <person name="Silar P."/>
            <person name="Natvig D."/>
            <person name="Lalanne C."/>
            <person name="Gautier V."/>
            <person name="Ament-Velasquez S.L."/>
            <person name="Kruys A."/>
            <person name="Hutchinson M.I."/>
            <person name="Powell A.J."/>
            <person name="Barry K."/>
            <person name="Miller A.N."/>
            <person name="Grigoriev I.V."/>
            <person name="Debuchy R."/>
            <person name="Gladieux P."/>
            <person name="Thoren M.H."/>
            <person name="Johannesson H."/>
        </authorList>
    </citation>
    <scope>NUCLEOTIDE SEQUENCE</scope>
    <source>
        <strain evidence="5">8032-3</strain>
    </source>
</reference>
<dbReference type="InterPro" id="IPR046373">
    <property type="entry name" value="Acyl-CoA_Oxase/DH_mid-dom_sf"/>
</dbReference>
<dbReference type="Gene3D" id="1.20.140.10">
    <property type="entry name" value="Butyryl-CoA Dehydrogenase, subunit A, domain 3"/>
    <property type="match status" value="1"/>
</dbReference>
<accession>A0AAJ0C175</accession>
<evidence type="ECO:0000259" key="3">
    <source>
        <dbReference type="Pfam" id="PF02771"/>
    </source>
</evidence>
<dbReference type="InterPro" id="IPR036250">
    <property type="entry name" value="AcylCo_DH-like_C"/>
</dbReference>
<dbReference type="PIRSF" id="PIRSF016578">
    <property type="entry name" value="HsaA"/>
    <property type="match status" value="1"/>
</dbReference>
<dbReference type="GO" id="GO:0050660">
    <property type="term" value="F:flavin adenine dinucleotide binding"/>
    <property type="evidence" value="ECO:0007669"/>
    <property type="project" value="InterPro"/>
</dbReference>
<dbReference type="SUPFAM" id="SSF56645">
    <property type="entry name" value="Acyl-CoA dehydrogenase NM domain-like"/>
    <property type="match status" value="1"/>
</dbReference>
<dbReference type="Pfam" id="PF08028">
    <property type="entry name" value="Acyl-CoA_dh_2"/>
    <property type="match status" value="1"/>
</dbReference>
<dbReference type="PANTHER" id="PTHR43884:SF12">
    <property type="entry name" value="ISOVALERYL-COA DEHYDROGENASE, MITOCHONDRIAL-RELATED"/>
    <property type="match status" value="1"/>
</dbReference>
<dbReference type="InterPro" id="IPR013107">
    <property type="entry name" value="Acyl-CoA_DH_C"/>
</dbReference>
<dbReference type="InterPro" id="IPR037069">
    <property type="entry name" value="AcylCoA_DH/ox_N_sf"/>
</dbReference>
<dbReference type="AlphaFoldDB" id="A0AAJ0C175"/>
<dbReference type="Pfam" id="PF02771">
    <property type="entry name" value="Acyl-CoA_dh_N"/>
    <property type="match status" value="1"/>
</dbReference>
<dbReference type="InterPro" id="IPR013786">
    <property type="entry name" value="AcylCoA_DH/ox_N"/>
</dbReference>
<dbReference type="RefSeq" id="XP_060284476.1">
    <property type="nucleotide sequence ID" value="XM_060429883.1"/>
</dbReference>
<proteinExistence type="predicted"/>
<dbReference type="EMBL" id="MU839006">
    <property type="protein sequence ID" value="KAK1768263.1"/>
    <property type="molecule type" value="Genomic_DNA"/>
</dbReference>
<evidence type="ECO:0000256" key="1">
    <source>
        <dbReference type="ARBA" id="ARBA00022630"/>
    </source>
</evidence>
<dbReference type="InterPro" id="IPR009100">
    <property type="entry name" value="AcylCoA_DH/oxidase_NM_dom_sf"/>
</dbReference>
<dbReference type="FunFam" id="1.20.140.10:FF:000032">
    <property type="entry name" value="Thermophilic desulfurizing enzyme family protein"/>
    <property type="match status" value="1"/>
</dbReference>
<evidence type="ECO:0000313" key="6">
    <source>
        <dbReference type="Proteomes" id="UP001244011"/>
    </source>
</evidence>
<evidence type="ECO:0000256" key="2">
    <source>
        <dbReference type="ARBA" id="ARBA00023002"/>
    </source>
</evidence>
<feature type="domain" description="Acyl-CoA dehydrogenase/oxidase N-terminal" evidence="3">
    <location>
        <begin position="40"/>
        <end position="129"/>
    </location>
</feature>
<dbReference type="GO" id="GO:0008470">
    <property type="term" value="F:3-methylbutanoyl-CoA dehydrogenase activity"/>
    <property type="evidence" value="ECO:0007669"/>
    <property type="project" value="TreeGrafter"/>
</dbReference>
<feature type="domain" description="Acyl-CoA dehydrogenase C-terminal" evidence="4">
    <location>
        <begin position="262"/>
        <end position="404"/>
    </location>
</feature>
<dbReference type="Gene3D" id="2.40.110.10">
    <property type="entry name" value="Butyryl-CoA Dehydrogenase, subunit A, domain 2"/>
    <property type="match status" value="1"/>
</dbReference>
<dbReference type="SUPFAM" id="SSF47203">
    <property type="entry name" value="Acyl-CoA dehydrogenase C-terminal domain-like"/>
    <property type="match status" value="1"/>
</dbReference>
<keyword evidence="2" id="KW-0560">Oxidoreductase</keyword>
<gene>
    <name evidence="5" type="ORF">QBC33DRAFT_558424</name>
</gene>
<dbReference type="Proteomes" id="UP001244011">
    <property type="component" value="Unassembled WGS sequence"/>
</dbReference>
<keyword evidence="6" id="KW-1185">Reference proteome</keyword>
<organism evidence="5 6">
    <name type="scientific">Phialemonium atrogriseum</name>
    <dbReference type="NCBI Taxonomy" id="1093897"/>
    <lineage>
        <taxon>Eukaryota</taxon>
        <taxon>Fungi</taxon>
        <taxon>Dikarya</taxon>
        <taxon>Ascomycota</taxon>
        <taxon>Pezizomycotina</taxon>
        <taxon>Sordariomycetes</taxon>
        <taxon>Sordariomycetidae</taxon>
        <taxon>Cephalothecales</taxon>
        <taxon>Cephalothecaceae</taxon>
        <taxon>Phialemonium</taxon>
    </lineage>
</organism>
<dbReference type="FunFam" id="2.40.110.10:FF:000020">
    <property type="entry name" value="Putative acyl-CoA dehydrogenase YdbM"/>
    <property type="match status" value="1"/>
</dbReference>
<dbReference type="Gene3D" id="1.10.540.10">
    <property type="entry name" value="Acyl-CoA dehydrogenase/oxidase, N-terminal domain"/>
    <property type="match status" value="1"/>
</dbReference>